<dbReference type="Pfam" id="PF01370">
    <property type="entry name" value="Epimerase"/>
    <property type="match status" value="1"/>
</dbReference>
<gene>
    <name evidence="2" type="ORF">FEF65_00670</name>
</gene>
<dbReference type="SUPFAM" id="SSF51735">
    <property type="entry name" value="NAD(P)-binding Rossmann-fold domains"/>
    <property type="match status" value="1"/>
</dbReference>
<evidence type="ECO:0000313" key="2">
    <source>
        <dbReference type="EMBL" id="TLS69043.1"/>
    </source>
</evidence>
<accession>A0A5R9GY86</accession>
<dbReference type="InterPro" id="IPR036291">
    <property type="entry name" value="NAD(P)-bd_dom_sf"/>
</dbReference>
<dbReference type="AlphaFoldDB" id="A0A5R9GY86"/>
<dbReference type="CDD" id="cd08946">
    <property type="entry name" value="SDR_e"/>
    <property type="match status" value="1"/>
</dbReference>
<dbReference type="InterPro" id="IPR001509">
    <property type="entry name" value="Epimerase_deHydtase"/>
</dbReference>
<evidence type="ECO:0000259" key="1">
    <source>
        <dbReference type="Pfam" id="PF01370"/>
    </source>
</evidence>
<evidence type="ECO:0000313" key="3">
    <source>
        <dbReference type="Proteomes" id="UP000306585"/>
    </source>
</evidence>
<reference evidence="2 3" key="1">
    <citation type="journal article" date="2019" name="Appl. Environ. Microbiol.">
        <title>Environmental Evidence and Genomic Insight of Iron-oxidizing Bacteria Preference Towards More Corrosion Resistant Stainless Steel at Higher Salinities.</title>
        <authorList>
            <person name="Garrison C.E."/>
            <person name="Price K.A."/>
            <person name="Field E.K."/>
        </authorList>
    </citation>
    <scope>NUCLEOTIDE SEQUENCE [LARGE SCALE GENOMIC DNA]</scope>
    <source>
        <strain evidence="2 3">P3</strain>
    </source>
</reference>
<keyword evidence="3" id="KW-1185">Reference proteome</keyword>
<proteinExistence type="predicted"/>
<dbReference type="PANTHER" id="PTHR43245">
    <property type="entry name" value="BIFUNCTIONAL POLYMYXIN RESISTANCE PROTEIN ARNA"/>
    <property type="match status" value="1"/>
</dbReference>
<dbReference type="Gene3D" id="3.40.50.720">
    <property type="entry name" value="NAD(P)-binding Rossmann-like Domain"/>
    <property type="match status" value="1"/>
</dbReference>
<protein>
    <submittedName>
        <fullName evidence="2">NAD(P)-dependent oxidoreductase</fullName>
    </submittedName>
</protein>
<sequence>MCGCRVAVASSARPVMDECVIQTLSSFGGNRDVIKQNYSNIVLTGGTGLLGSHLLPMLADKAHVWAIGQGSPEETENVSWVKCDLAGDLSCLREQLPERVDAVIHLAQSQFFRDFPAKADHIFHVNVASTQALLQIASERGCQHFVNASTGGVYDAADAPFIEGKAHVTGRGLAMYPASKLCSELLVNAYAGLFSVVNLRFFFIYGKGQSDSMLMPRLVNSVYQGAPITLQGENGLSLNPVHASDAAKAVIAALSLDGAHAINVAGRDIVTLRQIGEWIGSNLGVAPKFDCRAEQKAPNMVADIEQMSRHLLSPEIACHHGIADYCNHYLAGKAE</sequence>
<dbReference type="Proteomes" id="UP000306585">
    <property type="component" value="Unassembled WGS sequence"/>
</dbReference>
<organism evidence="2 3">
    <name type="scientific">Mariprofundus erugo</name>
    <dbReference type="NCBI Taxonomy" id="2528639"/>
    <lineage>
        <taxon>Bacteria</taxon>
        <taxon>Pseudomonadati</taxon>
        <taxon>Pseudomonadota</taxon>
        <taxon>Candidatius Mariprofundia</taxon>
        <taxon>Mariprofundales</taxon>
        <taxon>Mariprofundaceae</taxon>
        <taxon>Mariprofundus</taxon>
    </lineage>
</organism>
<comment type="caution">
    <text evidence="2">The sequence shown here is derived from an EMBL/GenBank/DDBJ whole genome shotgun (WGS) entry which is preliminary data.</text>
</comment>
<feature type="domain" description="NAD-dependent epimerase/dehydratase" evidence="1">
    <location>
        <begin position="41"/>
        <end position="265"/>
    </location>
</feature>
<name>A0A5R9GY86_9PROT</name>
<dbReference type="EMBL" id="VBRY01000001">
    <property type="protein sequence ID" value="TLS69043.1"/>
    <property type="molecule type" value="Genomic_DNA"/>
</dbReference>
<dbReference type="InterPro" id="IPR050177">
    <property type="entry name" value="Lipid_A_modif_metabolic_enz"/>
</dbReference>